<organism evidence="1 2">
    <name type="scientific">Deinococcus phoenicis</name>
    <dbReference type="NCBI Taxonomy" id="1476583"/>
    <lineage>
        <taxon>Bacteria</taxon>
        <taxon>Thermotogati</taxon>
        <taxon>Deinococcota</taxon>
        <taxon>Deinococci</taxon>
        <taxon>Deinococcales</taxon>
        <taxon>Deinococcaceae</taxon>
        <taxon>Deinococcus</taxon>
    </lineage>
</organism>
<reference evidence="1 2" key="1">
    <citation type="submission" date="2014-03" db="EMBL/GenBank/DDBJ databases">
        <title>Draft genome sequence of Deinococcus phoenicis 1P10ME.</title>
        <authorList>
            <person name="Stepanov V.G."/>
            <person name="Vaishampayan P."/>
            <person name="Venkateswaran K."/>
            <person name="Fox G.E."/>
        </authorList>
    </citation>
    <scope>NUCLEOTIDE SEQUENCE [LARGE SCALE GENOMIC DNA]</scope>
    <source>
        <strain evidence="1 2">1P10ME</strain>
    </source>
</reference>
<evidence type="ECO:0008006" key="3">
    <source>
        <dbReference type="Google" id="ProtNLM"/>
    </source>
</evidence>
<protein>
    <recommendedName>
        <fullName evidence="3">Lipoprotein</fullName>
    </recommendedName>
</protein>
<dbReference type="PATRIC" id="fig|1476583.3.peg.2807"/>
<dbReference type="STRING" id="1476583.DEIPH_ctg050orf0050"/>
<accession>A0A016QMH7</accession>
<sequence>MLLLGMTACGWGQAANPALDGILAVNEGASPCLAIRVSVLENGKKLQDVSVHPDGRVRPLGPGQPPLHFQKGKTYTLQASCVSGGDTFQNTQFGFQAEGRTLMVVFTKSGFVFRRGGLAY</sequence>
<dbReference type="EMBL" id="JHAC01000048">
    <property type="protein sequence ID" value="EYB67196.1"/>
    <property type="molecule type" value="Genomic_DNA"/>
</dbReference>
<keyword evidence="2" id="KW-1185">Reference proteome</keyword>
<gene>
    <name evidence="1" type="ORF">DEIPH_ctg050orf0050</name>
</gene>
<dbReference type="Proteomes" id="UP000020492">
    <property type="component" value="Unassembled WGS sequence"/>
</dbReference>
<comment type="caution">
    <text evidence="1">The sequence shown here is derived from an EMBL/GenBank/DDBJ whole genome shotgun (WGS) entry which is preliminary data.</text>
</comment>
<name>A0A016QMH7_9DEIO</name>
<dbReference type="AlphaFoldDB" id="A0A016QMH7"/>
<evidence type="ECO:0000313" key="2">
    <source>
        <dbReference type="Proteomes" id="UP000020492"/>
    </source>
</evidence>
<evidence type="ECO:0000313" key="1">
    <source>
        <dbReference type="EMBL" id="EYB67196.1"/>
    </source>
</evidence>
<proteinExistence type="predicted"/>